<accession>A0A914EKG6</accession>
<dbReference type="InterPro" id="IPR023631">
    <property type="entry name" value="Amidase_dom"/>
</dbReference>
<sequence length="409" mass="44470">MFVQLRDHVNAFLDLPHAHVPHAESGPLSNLKFGVKDLIDVAGYKTGCGNPNKYQEANIATSSAPIVQVLLDAGAEFVGKTQTDELAADILGLRTHLPKAINSAAPDRMVGGSSSGSAAAVSAGLVGFTLGTDTRGSIRTPASFNGILGLRTTWGRISNEGLSPMSPRFDTIGWFAKDIEIFEKVSQVIFSSKASQIPVGLTPPNLDNPTILRLPDYERFIIELEAREEYDRMLKIVEKTFEQVKFGRYLAYSPEETCEIGSGLLSYEVWQVYKDWMISKQPILHPEVRQYLEATSKITVESYEANDKRQAICRADLLDLLGDSNVIVLPSVPSIAPLLFISEDAINEFCRPAIILHSIATVSGCPQITLPIGTVRGAPFGLSLLGPPYSDEALISLGKKILQTANISK</sequence>
<dbReference type="Pfam" id="PF01425">
    <property type="entry name" value="Amidase"/>
    <property type="match status" value="1"/>
</dbReference>
<dbReference type="AlphaFoldDB" id="A0A914EKG6"/>
<organism evidence="2 3">
    <name type="scientific">Acrobeloides nanus</name>
    <dbReference type="NCBI Taxonomy" id="290746"/>
    <lineage>
        <taxon>Eukaryota</taxon>
        <taxon>Metazoa</taxon>
        <taxon>Ecdysozoa</taxon>
        <taxon>Nematoda</taxon>
        <taxon>Chromadorea</taxon>
        <taxon>Rhabditida</taxon>
        <taxon>Tylenchina</taxon>
        <taxon>Cephalobomorpha</taxon>
        <taxon>Cephaloboidea</taxon>
        <taxon>Cephalobidae</taxon>
        <taxon>Acrobeloides</taxon>
    </lineage>
</organism>
<dbReference type="Proteomes" id="UP000887540">
    <property type="component" value="Unplaced"/>
</dbReference>
<evidence type="ECO:0000313" key="3">
    <source>
        <dbReference type="WBParaSite" id="ACRNAN_scaffold880.g12699.t1"/>
    </source>
</evidence>
<dbReference type="SUPFAM" id="SSF75304">
    <property type="entry name" value="Amidase signature (AS) enzymes"/>
    <property type="match status" value="1"/>
</dbReference>
<dbReference type="Gene3D" id="3.90.1300.10">
    <property type="entry name" value="Amidase signature (AS) domain"/>
    <property type="match status" value="1"/>
</dbReference>
<proteinExistence type="predicted"/>
<dbReference type="PANTHER" id="PTHR46310">
    <property type="entry name" value="AMIDASE 1"/>
    <property type="match status" value="1"/>
</dbReference>
<dbReference type="PANTHER" id="PTHR46310:SF7">
    <property type="entry name" value="AMIDASE 1"/>
    <property type="match status" value="1"/>
</dbReference>
<feature type="domain" description="Amidase" evidence="1">
    <location>
        <begin position="22"/>
        <end position="394"/>
    </location>
</feature>
<dbReference type="WBParaSite" id="ACRNAN_scaffold880.g12699.t1">
    <property type="protein sequence ID" value="ACRNAN_scaffold880.g12699.t1"/>
    <property type="gene ID" value="ACRNAN_scaffold880.g12699"/>
</dbReference>
<protein>
    <submittedName>
        <fullName evidence="3">Amidase domain-containing protein</fullName>
    </submittedName>
</protein>
<dbReference type="InterPro" id="IPR036928">
    <property type="entry name" value="AS_sf"/>
</dbReference>
<reference evidence="3" key="1">
    <citation type="submission" date="2022-11" db="UniProtKB">
        <authorList>
            <consortium name="WormBaseParasite"/>
        </authorList>
    </citation>
    <scope>IDENTIFICATION</scope>
</reference>
<name>A0A914EKG6_9BILA</name>
<keyword evidence="2" id="KW-1185">Reference proteome</keyword>
<evidence type="ECO:0000259" key="1">
    <source>
        <dbReference type="Pfam" id="PF01425"/>
    </source>
</evidence>
<evidence type="ECO:0000313" key="2">
    <source>
        <dbReference type="Proteomes" id="UP000887540"/>
    </source>
</evidence>